<evidence type="ECO:0000256" key="1">
    <source>
        <dbReference type="ARBA" id="ARBA00004141"/>
    </source>
</evidence>
<dbReference type="OrthoDB" id="18894at2759"/>
<feature type="transmembrane region" description="Helical" evidence="6">
    <location>
        <begin position="80"/>
        <end position="105"/>
    </location>
</feature>
<keyword evidence="4 6" id="KW-0472">Membrane</keyword>
<proteinExistence type="predicted"/>
<evidence type="ECO:0000259" key="7">
    <source>
        <dbReference type="Pfam" id="PF03151"/>
    </source>
</evidence>
<sequence>MQQDAGTELTERGRWPAAAAAAAAATAATKPAVGLAALLRNAERRRHLALCALYLAAWYALSGLLSVYNKWLFGASERNFPFPLLVTSVHMLAQYVVAALCLRTWPALRPQHPPPAWPAYLTSVVPCGMAAALDVGLSNISLRTVTLSFMTICKSSSSGFLLLFAVLFGLERLRMAVVAIVAIISVGVVLMAAGEVSFVLSGFLAAIGSSAMSGLRWTLTQILLSHARLGMNNPIATIASITPVTGFTTLLLSLSIEHPLSALARSGGLDSLHMLLLMAAGGLVAFAMALAEFHLIARTSALTFSIAGMFKEVAVVGVAHLVFGDTMSAMNTCGMLVALLGIGLYNWLKIRDALAAAGSHAPSGLGGLGEEEEERLRQELFVAGPYDILTTAASTLPPDDRALEDQALVDQALGAGRLPAKAGDAGGPSEPPGEPPLLGDRSDSAPSSAGTLAPPGARLPEAERPKIH</sequence>
<evidence type="ECO:0000313" key="8">
    <source>
        <dbReference type="EMBL" id="KAJ2784692.1"/>
    </source>
</evidence>
<keyword evidence="9" id="KW-1185">Reference proteome</keyword>
<reference evidence="8" key="1">
    <citation type="submission" date="2022-07" db="EMBL/GenBank/DDBJ databases">
        <title>Phylogenomic reconstructions and comparative analyses of Kickxellomycotina fungi.</title>
        <authorList>
            <person name="Reynolds N.K."/>
            <person name="Stajich J.E."/>
            <person name="Barry K."/>
            <person name="Grigoriev I.V."/>
            <person name="Crous P."/>
            <person name="Smith M.E."/>
        </authorList>
    </citation>
    <scope>NUCLEOTIDE SEQUENCE</scope>
    <source>
        <strain evidence="8">NBRC 105414</strain>
    </source>
</reference>
<feature type="transmembrane region" description="Helical" evidence="6">
    <location>
        <begin position="199"/>
        <end position="219"/>
    </location>
</feature>
<evidence type="ECO:0000256" key="6">
    <source>
        <dbReference type="SAM" id="Phobius"/>
    </source>
</evidence>
<evidence type="ECO:0000256" key="5">
    <source>
        <dbReference type="SAM" id="MobiDB-lite"/>
    </source>
</evidence>
<dbReference type="InterPro" id="IPR004853">
    <property type="entry name" value="Sugar_P_trans_dom"/>
</dbReference>
<dbReference type="InterPro" id="IPR050186">
    <property type="entry name" value="TPT_transporter"/>
</dbReference>
<dbReference type="GO" id="GO:0016020">
    <property type="term" value="C:membrane"/>
    <property type="evidence" value="ECO:0007669"/>
    <property type="project" value="UniProtKB-SubCell"/>
</dbReference>
<feature type="transmembrane region" description="Helical" evidence="6">
    <location>
        <begin position="231"/>
        <end position="252"/>
    </location>
</feature>
<protein>
    <recommendedName>
        <fullName evidence="7">Sugar phosphate transporter domain-containing protein</fullName>
    </recommendedName>
</protein>
<feature type="transmembrane region" description="Helical" evidence="6">
    <location>
        <begin position="117"/>
        <end position="137"/>
    </location>
</feature>
<feature type="transmembrane region" description="Helical" evidence="6">
    <location>
        <begin position="329"/>
        <end position="348"/>
    </location>
</feature>
<feature type="region of interest" description="Disordered" evidence="5">
    <location>
        <begin position="414"/>
        <end position="468"/>
    </location>
</feature>
<evidence type="ECO:0000256" key="4">
    <source>
        <dbReference type="ARBA" id="ARBA00023136"/>
    </source>
</evidence>
<gene>
    <name evidence="8" type="ORF">H4R18_000983</name>
</gene>
<dbReference type="Proteomes" id="UP001140217">
    <property type="component" value="Unassembled WGS sequence"/>
</dbReference>
<feature type="transmembrane region" description="Helical" evidence="6">
    <location>
        <begin position="272"/>
        <end position="290"/>
    </location>
</feature>
<evidence type="ECO:0000313" key="9">
    <source>
        <dbReference type="Proteomes" id="UP001140217"/>
    </source>
</evidence>
<comment type="caution">
    <text evidence="8">The sequence shown here is derived from an EMBL/GenBank/DDBJ whole genome shotgun (WGS) entry which is preliminary data.</text>
</comment>
<accession>A0A9W8HMX5</accession>
<dbReference type="AlphaFoldDB" id="A0A9W8HMX5"/>
<evidence type="ECO:0000256" key="3">
    <source>
        <dbReference type="ARBA" id="ARBA00022989"/>
    </source>
</evidence>
<feature type="transmembrane region" description="Helical" evidence="6">
    <location>
        <begin position="302"/>
        <end position="323"/>
    </location>
</feature>
<feature type="transmembrane region" description="Helical" evidence="6">
    <location>
        <begin position="48"/>
        <end position="68"/>
    </location>
</feature>
<keyword evidence="3 6" id="KW-1133">Transmembrane helix</keyword>
<feature type="transmembrane region" description="Helical" evidence="6">
    <location>
        <begin position="175"/>
        <end position="193"/>
    </location>
</feature>
<organism evidence="8 9">
    <name type="scientific">Coemansia javaensis</name>
    <dbReference type="NCBI Taxonomy" id="2761396"/>
    <lineage>
        <taxon>Eukaryota</taxon>
        <taxon>Fungi</taxon>
        <taxon>Fungi incertae sedis</taxon>
        <taxon>Zoopagomycota</taxon>
        <taxon>Kickxellomycotina</taxon>
        <taxon>Kickxellomycetes</taxon>
        <taxon>Kickxellales</taxon>
        <taxon>Kickxellaceae</taxon>
        <taxon>Coemansia</taxon>
    </lineage>
</organism>
<comment type="subcellular location">
    <subcellularLocation>
        <location evidence="1">Membrane</location>
        <topology evidence="1">Multi-pass membrane protein</topology>
    </subcellularLocation>
</comment>
<dbReference type="Pfam" id="PF03151">
    <property type="entry name" value="TPT"/>
    <property type="match status" value="1"/>
</dbReference>
<dbReference type="EMBL" id="JANBUL010000022">
    <property type="protein sequence ID" value="KAJ2784692.1"/>
    <property type="molecule type" value="Genomic_DNA"/>
</dbReference>
<dbReference type="PANTHER" id="PTHR11132">
    <property type="entry name" value="SOLUTE CARRIER FAMILY 35"/>
    <property type="match status" value="1"/>
</dbReference>
<evidence type="ECO:0000256" key="2">
    <source>
        <dbReference type="ARBA" id="ARBA00022692"/>
    </source>
</evidence>
<name>A0A9W8HMX5_9FUNG</name>
<feature type="transmembrane region" description="Helical" evidence="6">
    <location>
        <begin position="149"/>
        <end position="168"/>
    </location>
</feature>
<keyword evidence="2 6" id="KW-0812">Transmembrane</keyword>
<feature type="domain" description="Sugar phosphate transporter" evidence="7">
    <location>
        <begin position="52"/>
        <end position="346"/>
    </location>
</feature>